<organism evidence="4 5">
    <name type="scientific">Mycoplasma leachii (strain DSM 21131 / NCTC 10133 / N29 / PG50)</name>
    <dbReference type="NCBI Taxonomy" id="880447"/>
    <lineage>
        <taxon>Bacteria</taxon>
        <taxon>Bacillati</taxon>
        <taxon>Mycoplasmatota</taxon>
        <taxon>Mollicutes</taxon>
        <taxon>Mycoplasmataceae</taxon>
        <taxon>Mycoplasma</taxon>
    </lineage>
</organism>
<proteinExistence type="inferred from homology"/>
<sequence length="264" mass="31048">MKKLIYDYDYVFKDNNNSDLNIIYVHGFNSSYKAFEIFEKYWTKTNYYSIQFPGSQLVKPVKDHKVSVEGFAQLLIDFIEQNQIKNVVAVGKSMGGGTLAIAYKMRPDLFKKLIFITPMNKTQLPLYPRYKIDYFPKTFDDYINNTLSSLYYDPSFLTSNKEWMKKAKQNFNPKMYDNDLIIKLGTPKAKTFQLIEKGLDSINIPTLLILGEKDGVILRDECLDYFKKHVKNVESYWIKKTGHRVFEENFEEFIKIVENFLKIG</sequence>
<reference evidence="5" key="1">
    <citation type="submission" date="2010-07" db="EMBL/GenBank/DDBJ databases">
        <title>Genome sequence of Mycoplasma leachii PG50 MU clone A8.</title>
        <authorList>
            <person name="Wise K."/>
            <person name="Calcutt M.J."/>
            <person name="Foecking M.F."/>
            <person name="Madupu R."/>
            <person name="DeBoy R.T."/>
            <person name="Roske K."/>
            <person name="Martin T.R."/>
            <person name="Hvinden M.L."/>
            <person name="Durkin A.S."/>
            <person name="Glass J."/>
            <person name="Methe B.A."/>
        </authorList>
    </citation>
    <scope>NUCLEOTIDE SEQUENCE [LARGE SCALE GENOMIC DNA]</scope>
    <source>
        <strain evidence="5">DSM 21131 / NCTC 10133 / N29 / PG50</strain>
    </source>
</reference>
<dbReference type="GO" id="GO:0016020">
    <property type="term" value="C:membrane"/>
    <property type="evidence" value="ECO:0007669"/>
    <property type="project" value="TreeGrafter"/>
</dbReference>
<dbReference type="Gene3D" id="3.40.50.1820">
    <property type="entry name" value="alpha/beta hydrolase"/>
    <property type="match status" value="1"/>
</dbReference>
<dbReference type="RefSeq" id="WP_013447746.1">
    <property type="nucleotide sequence ID" value="NC_014751.1"/>
</dbReference>
<dbReference type="InterPro" id="IPR050266">
    <property type="entry name" value="AB_hydrolase_sf"/>
</dbReference>
<dbReference type="Proteomes" id="UP000008712">
    <property type="component" value="Chromosome"/>
</dbReference>
<dbReference type="InterPro" id="IPR029058">
    <property type="entry name" value="AB_hydrolase_fold"/>
</dbReference>
<dbReference type="EMBL" id="CP002108">
    <property type="protein sequence ID" value="ADR24527.1"/>
    <property type="molecule type" value="Genomic_DNA"/>
</dbReference>
<evidence type="ECO:0000313" key="5">
    <source>
        <dbReference type="Proteomes" id="UP000008712"/>
    </source>
</evidence>
<dbReference type="OrthoDB" id="403987at2"/>
<comment type="similarity">
    <text evidence="1">Belongs to the lipase/esterase LIP3/BchO family.</text>
</comment>
<dbReference type="InterPro" id="IPR022742">
    <property type="entry name" value="Hydrolase_4"/>
</dbReference>
<dbReference type="GO" id="GO:0052689">
    <property type="term" value="F:carboxylic ester hydrolase activity"/>
    <property type="evidence" value="ECO:0007669"/>
    <property type="project" value="UniProtKB-KW"/>
</dbReference>
<evidence type="ECO:0000256" key="1">
    <source>
        <dbReference type="ARBA" id="ARBA00006989"/>
    </source>
</evidence>
<dbReference type="AlphaFoldDB" id="E4PU64"/>
<evidence type="ECO:0000259" key="3">
    <source>
        <dbReference type="Pfam" id="PF12146"/>
    </source>
</evidence>
<keyword evidence="5" id="KW-1185">Reference proteome</keyword>
<dbReference type="HOGENOM" id="CLU_020336_41_1_14"/>
<dbReference type="PANTHER" id="PTHR43798">
    <property type="entry name" value="MONOACYLGLYCEROL LIPASE"/>
    <property type="match status" value="1"/>
</dbReference>
<name>E4PU64_MYCLG</name>
<evidence type="ECO:0000256" key="2">
    <source>
        <dbReference type="ARBA" id="ARBA00022487"/>
    </source>
</evidence>
<dbReference type="Pfam" id="PF12146">
    <property type="entry name" value="Hydrolase_4"/>
    <property type="match status" value="1"/>
</dbReference>
<gene>
    <name evidence="4" type="ordered locus">MSB_A0455</name>
</gene>
<dbReference type="KEGG" id="mlc:MSB_A0455"/>
<accession>E4PU64</accession>
<keyword evidence="2" id="KW-0378">Hydrolase</keyword>
<feature type="domain" description="Serine aminopeptidase S33" evidence="3">
    <location>
        <begin position="21"/>
        <end position="248"/>
    </location>
</feature>
<keyword evidence="2" id="KW-0719">Serine esterase</keyword>
<evidence type="ECO:0000313" key="4">
    <source>
        <dbReference type="EMBL" id="ADR24527.1"/>
    </source>
</evidence>
<protein>
    <recommendedName>
        <fullName evidence="3">Serine aminopeptidase S33 domain-containing protein</fullName>
    </recommendedName>
</protein>
<dbReference type="SUPFAM" id="SSF53474">
    <property type="entry name" value="alpha/beta-Hydrolases"/>
    <property type="match status" value="1"/>
</dbReference>
<reference evidence="4 5" key="2">
    <citation type="journal article" date="2012" name="J. Bacteriol.">
        <title>Complete Genome Sequences of Mycoplasma leachii Strain PG50T and the Pathogenic Mycoplasma mycoides subsp. mycoides Small Colony Biotype Strain Gladysdale.</title>
        <authorList>
            <person name="Wise K.S."/>
            <person name="Calcutt M.J."/>
            <person name="Foecking M.F."/>
            <person name="Madupu R."/>
            <person name="Deboy R.T."/>
            <person name="Roske K."/>
            <person name="Hvinden M.L."/>
            <person name="Martin T.R."/>
            <person name="Durkin A.S."/>
            <person name="Glass J.I."/>
            <person name="Methe B.A."/>
        </authorList>
    </citation>
    <scope>NUCLEOTIDE SEQUENCE [LARGE SCALE GENOMIC DNA]</scope>
    <source>
        <strain evidence="5">DSM 21131 / NCTC 10133 / N29 / PG50</strain>
    </source>
</reference>
<dbReference type="PANTHER" id="PTHR43798:SF33">
    <property type="entry name" value="HYDROLASE, PUTATIVE (AFU_ORTHOLOGUE AFUA_2G14860)-RELATED"/>
    <property type="match status" value="1"/>
</dbReference>
<dbReference type="eggNOG" id="COG2267">
    <property type="taxonomic scope" value="Bacteria"/>
</dbReference>